<dbReference type="Gene3D" id="3.40.50.10930">
    <property type="match status" value="1"/>
</dbReference>
<keyword evidence="5 10" id="KW-0347">Helicase</keyword>
<evidence type="ECO:0000256" key="7">
    <source>
        <dbReference type="ARBA" id="ARBA00022840"/>
    </source>
</evidence>
<evidence type="ECO:0000313" key="13">
    <source>
        <dbReference type="EMBL" id="RHW48113.1"/>
    </source>
</evidence>
<dbReference type="PANTHER" id="PTHR30591:SF1">
    <property type="entry name" value="RECBCD ENZYME SUBUNIT RECC"/>
    <property type="match status" value="1"/>
</dbReference>
<dbReference type="GO" id="GO:0005524">
    <property type="term" value="F:ATP binding"/>
    <property type="evidence" value="ECO:0007669"/>
    <property type="project" value="UniProtKB-UniRule"/>
</dbReference>
<dbReference type="Pfam" id="PF04257">
    <property type="entry name" value="Exonuc_V_gamma"/>
    <property type="match status" value="1"/>
</dbReference>
<keyword evidence="7 10" id="KW-0067">ATP-binding</keyword>
<name>A0A417ZBX7_9MICO</name>
<feature type="region of interest" description="Disordered" evidence="11">
    <location>
        <begin position="332"/>
        <end position="352"/>
    </location>
</feature>
<dbReference type="NCBIfam" id="TIGR01450">
    <property type="entry name" value="recC"/>
    <property type="match status" value="1"/>
</dbReference>
<evidence type="ECO:0000256" key="5">
    <source>
        <dbReference type="ARBA" id="ARBA00022806"/>
    </source>
</evidence>
<evidence type="ECO:0000256" key="11">
    <source>
        <dbReference type="SAM" id="MobiDB-lite"/>
    </source>
</evidence>
<dbReference type="GO" id="GO:0003677">
    <property type="term" value="F:DNA binding"/>
    <property type="evidence" value="ECO:0007669"/>
    <property type="project" value="UniProtKB-UniRule"/>
</dbReference>
<comment type="similarity">
    <text evidence="10">Belongs to the RecC family.</text>
</comment>
<protein>
    <recommendedName>
        <fullName evidence="10">RecBCD enzyme subunit RecC</fullName>
    </recommendedName>
    <alternativeName>
        <fullName evidence="10">Exonuclease V subunit RecC</fullName>
        <shortName evidence="10">ExoV subunit RecC</shortName>
    </alternativeName>
    <alternativeName>
        <fullName evidence="10">Helicase/nuclease RecBCD subunit RecC</fullName>
    </alternativeName>
</protein>
<proteinExistence type="inferred from homology"/>
<dbReference type="EMBL" id="QWLM01000001">
    <property type="protein sequence ID" value="RHW48113.1"/>
    <property type="molecule type" value="Genomic_DNA"/>
</dbReference>
<organism evidence="13 14">
    <name type="scientific">Dermacoccus abyssi</name>
    <dbReference type="NCBI Taxonomy" id="322596"/>
    <lineage>
        <taxon>Bacteria</taxon>
        <taxon>Bacillati</taxon>
        <taxon>Actinomycetota</taxon>
        <taxon>Actinomycetes</taxon>
        <taxon>Micrococcales</taxon>
        <taxon>Dermacoccaceae</taxon>
        <taxon>Dermacoccus</taxon>
    </lineage>
</organism>
<evidence type="ECO:0000256" key="1">
    <source>
        <dbReference type="ARBA" id="ARBA00022722"/>
    </source>
</evidence>
<dbReference type="InterPro" id="IPR041500">
    <property type="entry name" value="RecC_C"/>
</dbReference>
<dbReference type="PIRSF" id="PIRSF000980">
    <property type="entry name" value="RecC"/>
    <property type="match status" value="1"/>
</dbReference>
<dbReference type="InterPro" id="IPR027417">
    <property type="entry name" value="P-loop_NTPase"/>
</dbReference>
<keyword evidence="2 10" id="KW-0547">Nucleotide-binding</keyword>
<evidence type="ECO:0000256" key="3">
    <source>
        <dbReference type="ARBA" id="ARBA00022763"/>
    </source>
</evidence>
<dbReference type="PANTHER" id="PTHR30591">
    <property type="entry name" value="RECBCD ENZYME SUBUNIT RECC"/>
    <property type="match status" value="1"/>
</dbReference>
<dbReference type="GO" id="GO:0000724">
    <property type="term" value="P:double-strand break repair via homologous recombination"/>
    <property type="evidence" value="ECO:0007669"/>
    <property type="project" value="UniProtKB-UniRule"/>
</dbReference>
<gene>
    <name evidence="10 13" type="primary">recC</name>
    <name evidence="13" type="ORF">D1832_01395</name>
</gene>
<dbReference type="AlphaFoldDB" id="A0A417ZBX7"/>
<dbReference type="Proteomes" id="UP000285376">
    <property type="component" value="Unassembled WGS sequence"/>
</dbReference>
<dbReference type="Gene3D" id="1.10.10.160">
    <property type="match status" value="1"/>
</dbReference>
<comment type="caution">
    <text evidence="13">The sequence shown here is derived from an EMBL/GenBank/DDBJ whole genome shotgun (WGS) entry which is preliminary data.</text>
</comment>
<keyword evidence="6 10" id="KW-0269">Exonuclease</keyword>
<dbReference type="InterPro" id="IPR006697">
    <property type="entry name" value="RecC"/>
</dbReference>
<keyword evidence="8 10" id="KW-0238">DNA-binding</keyword>
<evidence type="ECO:0000256" key="4">
    <source>
        <dbReference type="ARBA" id="ARBA00022801"/>
    </source>
</evidence>
<sequence length="1144" mass="124960">MALILHRRDDPTALADQLAQLLAEAPLDVFARELVVAPSAGVERWLTQRLSHRLGATLGDDGVCAGIDVCTPHTFISLLLGRENDDPWHPDRLAWAVLAAMDECVSRSGFEALARHLGADAVRAGEDPWWHRARQSRRYAVARRVAGLFARYADDRPELMRAWEAGRDSGLVDPDLAWQAPLWRTVVERVLARGSADASPVQRLDRTLADLRAGTAPSDLPERVSFFGYTRMPAAMLDLLEALGQVCDVHVWLPHPSPALWAALAENPQGIVARRDDASAEAAAHPLLATLGRDIREVEAALLARSVVDATDSGGGESRDDSRATPTRLALMQDDIRADRAPSSVPSVPEDDRSVQIHVCHGAARQVEALRETLLWLVSAEGGNLEPRDIVVMCPDVETYAPLIKASFAAVDEHDHHPGRRLRVQLADRAVSATNPLAEAAQRLVELVTSRVTASQVLDFAGLPAVAEKFGFDTDALERIARWVRTTEARWGLDARHRGEYSLGGLENNTWAQALDRLALGVAMSADTDAAASQFVPVDDLGSSDIAVAEAFVALLTKVSEAAWEIRRVSAVDPALPRASFTPEEWFAWLRRNVLAVAAPARDMAWQRAEFERELSFLETGSASGAALRITDVRVMLEQRWGPRRTRSNFRNGAVSVCTLTPMRSVPHKAVVLLGLDDDTFPRAQVVDGDDVLARHPLVGERDARSEDRQLLLDALMAAQHHFIAFYSGFDERDGTRRPPAVPLQEIISAAARTGTGESPAQNTAQSADEGAPFEHLHPLQAFDERNFVEASPLPGGSYDAAALQGARALREFHADPLPRPALLSEPLAPAPPTDVTLDDLTSFLENPARTFLRSRLQIGVTYEAEEVEDGLPIQLDPLEKWAVGDRVLRQVLSGRALDRALADERRRGSLPPDLLKAGRNDAATIERQVRGVLEGLPPGDRTSHDIHLDLALPPSAEGAPSTSVRLTGVVPGVIGDEIQVVNYGSVNARHLASGWVKVLALAACFPDRTWRAAVRGRSGSCVLTVDSAEARESLVSLVLNRGYGLRAPLPVPAKTGLAYVEGYRAAMRSANPNEAKAVERGLMKARREWESSYEYTREDANEWWSRVFEGRASLARLDAEGRFTLLAPRLWGPIVDHRQELSS</sequence>
<dbReference type="InterPro" id="IPR011335">
    <property type="entry name" value="Restrct_endonuc-II-like"/>
</dbReference>
<dbReference type="GO" id="GO:0009338">
    <property type="term" value="C:exodeoxyribonuclease V complex"/>
    <property type="evidence" value="ECO:0007669"/>
    <property type="project" value="InterPro"/>
</dbReference>
<accession>A0A417ZBX7</accession>
<dbReference type="GO" id="GO:0008854">
    <property type="term" value="F:exodeoxyribonuclease V activity"/>
    <property type="evidence" value="ECO:0007669"/>
    <property type="project" value="InterPro"/>
</dbReference>
<keyword evidence="4 10" id="KW-0378">Hydrolase</keyword>
<keyword evidence="9 10" id="KW-0234">DNA repair</keyword>
<evidence type="ECO:0000256" key="8">
    <source>
        <dbReference type="ARBA" id="ARBA00023125"/>
    </source>
</evidence>
<dbReference type="Gene3D" id="3.40.50.300">
    <property type="entry name" value="P-loop containing nucleotide triphosphate hydrolases"/>
    <property type="match status" value="2"/>
</dbReference>
<comment type="subunit">
    <text evidence="10">Heterotrimer of RecB, RecC and RecD. All subunits contribute to DNA-binding.</text>
</comment>
<dbReference type="SUPFAM" id="SSF52540">
    <property type="entry name" value="P-loop containing nucleoside triphosphate hydrolases"/>
    <property type="match status" value="2"/>
</dbReference>
<dbReference type="HAMAP" id="MF_01486">
    <property type="entry name" value="RecC"/>
    <property type="match status" value="1"/>
</dbReference>
<evidence type="ECO:0000313" key="14">
    <source>
        <dbReference type="Proteomes" id="UP000285376"/>
    </source>
</evidence>
<keyword evidence="3 10" id="KW-0227">DNA damage</keyword>
<evidence type="ECO:0000256" key="6">
    <source>
        <dbReference type="ARBA" id="ARBA00022839"/>
    </source>
</evidence>
<feature type="domain" description="RecC C-terminal" evidence="12">
    <location>
        <begin position="833"/>
        <end position="1063"/>
    </location>
</feature>
<dbReference type="SUPFAM" id="SSF52980">
    <property type="entry name" value="Restriction endonuclease-like"/>
    <property type="match status" value="1"/>
</dbReference>
<evidence type="ECO:0000259" key="12">
    <source>
        <dbReference type="Pfam" id="PF17946"/>
    </source>
</evidence>
<evidence type="ECO:0000256" key="9">
    <source>
        <dbReference type="ARBA" id="ARBA00023204"/>
    </source>
</evidence>
<keyword evidence="1 10" id="KW-0540">Nuclease</keyword>
<comment type="miscellaneous">
    <text evidence="10">In the RecBCD complex, RecB has a slow 3'-5' helicase, an exonuclease activity and loads RecA onto ssDNA, RecD has a fast 5'-3' helicase activity, while RecC stimulates the ATPase and processivity of the RecB helicase and contributes to recognition of the Chi site.</text>
</comment>
<dbReference type="GO" id="GO:0003678">
    <property type="term" value="F:DNA helicase activity"/>
    <property type="evidence" value="ECO:0007669"/>
    <property type="project" value="UniProtKB-UniRule"/>
</dbReference>
<dbReference type="Pfam" id="PF17946">
    <property type="entry name" value="RecC_C"/>
    <property type="match status" value="1"/>
</dbReference>
<evidence type="ECO:0000256" key="2">
    <source>
        <dbReference type="ARBA" id="ARBA00022741"/>
    </source>
</evidence>
<comment type="function">
    <text evidence="10">A helicase/nuclease that prepares dsDNA breaks (DSB) for recombinational DNA repair. Binds to DSBs and unwinds DNA via a highly rapid and processive ATP-dependent bidirectional helicase activity. Unwinds dsDNA until it encounters a Chi (crossover hotspot instigator) sequence from the 3' direction. Cuts ssDNA a few nucleotides 3' to the Chi site. The properties and activities of the enzyme are changed at Chi. The Chi-altered holoenzyme produces a long 3'-ssDNA overhang and facilitates RecA-binding to the ssDNA for homologous DNA recombination and repair. Holoenzyme degrades any linearized DNA that is unable to undergo homologous recombination. In the holoenzyme this subunit recognizes the wild-type Chi sequence, and when added to isolated RecB increases its ATP-dependent helicase processivity.</text>
</comment>
<dbReference type="RefSeq" id="WP_118912275.1">
    <property type="nucleotide sequence ID" value="NZ_CBCRVH010000001.1"/>
</dbReference>
<reference evidence="13 14" key="1">
    <citation type="submission" date="2018-08" db="EMBL/GenBank/DDBJ databases">
        <title>Whole genome sequence analysis of Dermacoccus abyssi bacteria isolated from Deep Mariana trench Micromonospora spp reveals genes involved in the environmental adaptation and production of secondary metabolites.</title>
        <authorList>
            <person name="Abdel-Mageed W.M."/>
            <person name="Lehri B."/>
            <person name="Nouioui I."/>
            <person name="Goodfellow I."/>
            <person name="Jaspars M."/>
            <person name="Karlyshev A."/>
        </authorList>
    </citation>
    <scope>NUCLEOTIDE SEQUENCE [LARGE SCALE GENOMIC DNA]</scope>
    <source>
        <strain evidence="13 14">MT1.1</strain>
    </source>
</reference>
<dbReference type="InterPro" id="IPR013986">
    <property type="entry name" value="DExx_box_DNA_helicase_dom_sf"/>
</dbReference>
<evidence type="ECO:0000256" key="10">
    <source>
        <dbReference type="HAMAP-Rule" id="MF_01486"/>
    </source>
</evidence>